<dbReference type="Proteomes" id="UP001454036">
    <property type="component" value="Unassembled WGS sequence"/>
</dbReference>
<evidence type="ECO:0008006" key="3">
    <source>
        <dbReference type="Google" id="ProtNLM"/>
    </source>
</evidence>
<dbReference type="InterPro" id="IPR040256">
    <property type="entry name" value="At4g02000-like"/>
</dbReference>
<dbReference type="PANTHER" id="PTHR31286:SF180">
    <property type="entry name" value="OS10G0362600 PROTEIN"/>
    <property type="match status" value="1"/>
</dbReference>
<protein>
    <recommendedName>
        <fullName evidence="3">DUF4283 domain-containing protein</fullName>
    </recommendedName>
</protein>
<dbReference type="EMBL" id="BAABME010002927">
    <property type="protein sequence ID" value="GAA0156696.1"/>
    <property type="molecule type" value="Genomic_DNA"/>
</dbReference>
<evidence type="ECO:0000313" key="1">
    <source>
        <dbReference type="EMBL" id="GAA0156696.1"/>
    </source>
</evidence>
<sequence>MKYVLIGKFSHDRPPIGLIKEFFISLKLKGFPMRMFKWTLDFCPNKESLLSPVWIHLQGLPLYLFDDEPLLLITNSIGNPLHIDQNNVNRVKLGQASVCGFECFEVGCCHLGHTVDECKRKDGMGKTLGPSLQVHDAATATSNSFDALGQFEELATQPVVTITQPENQESMSLPIKSNILDGSLLPPPFLRLGMSVMPIHVEDCLEGAGLPLQPNSAPPFPAKKFSHVLPEGEIEKIERPRRKI</sequence>
<accession>A0AAV3Q173</accession>
<comment type="caution">
    <text evidence="1">The sequence shown here is derived from an EMBL/GenBank/DDBJ whole genome shotgun (WGS) entry which is preliminary data.</text>
</comment>
<reference evidence="1 2" key="1">
    <citation type="submission" date="2024-01" db="EMBL/GenBank/DDBJ databases">
        <title>The complete chloroplast genome sequence of Lithospermum erythrorhizon: insights into the phylogenetic relationship among Boraginaceae species and the maternal lineages of purple gromwells.</title>
        <authorList>
            <person name="Okada T."/>
            <person name="Watanabe K."/>
        </authorList>
    </citation>
    <scope>NUCLEOTIDE SEQUENCE [LARGE SCALE GENOMIC DNA]</scope>
</reference>
<name>A0AAV3Q173_LITER</name>
<proteinExistence type="predicted"/>
<dbReference type="AlphaFoldDB" id="A0AAV3Q173"/>
<keyword evidence="2" id="KW-1185">Reference proteome</keyword>
<gene>
    <name evidence="1" type="ORF">LIER_14126</name>
</gene>
<organism evidence="1 2">
    <name type="scientific">Lithospermum erythrorhizon</name>
    <name type="common">Purple gromwell</name>
    <name type="synonym">Lithospermum officinale var. erythrorhizon</name>
    <dbReference type="NCBI Taxonomy" id="34254"/>
    <lineage>
        <taxon>Eukaryota</taxon>
        <taxon>Viridiplantae</taxon>
        <taxon>Streptophyta</taxon>
        <taxon>Embryophyta</taxon>
        <taxon>Tracheophyta</taxon>
        <taxon>Spermatophyta</taxon>
        <taxon>Magnoliopsida</taxon>
        <taxon>eudicotyledons</taxon>
        <taxon>Gunneridae</taxon>
        <taxon>Pentapetalae</taxon>
        <taxon>asterids</taxon>
        <taxon>lamiids</taxon>
        <taxon>Boraginales</taxon>
        <taxon>Boraginaceae</taxon>
        <taxon>Boraginoideae</taxon>
        <taxon>Lithospermeae</taxon>
        <taxon>Lithospermum</taxon>
    </lineage>
</organism>
<evidence type="ECO:0000313" key="2">
    <source>
        <dbReference type="Proteomes" id="UP001454036"/>
    </source>
</evidence>
<dbReference type="PANTHER" id="PTHR31286">
    <property type="entry name" value="GLYCINE-RICH CELL WALL STRUCTURAL PROTEIN 1.8-LIKE"/>
    <property type="match status" value="1"/>
</dbReference>